<feature type="domain" description="Thiamine pyrophosphate enzyme TPP-binding" evidence="8">
    <location>
        <begin position="389"/>
        <end position="512"/>
    </location>
</feature>
<dbReference type="Gene3D" id="3.40.50.1220">
    <property type="entry name" value="TPP-binding domain"/>
    <property type="match status" value="1"/>
</dbReference>
<dbReference type="NCBIfam" id="TIGR00173">
    <property type="entry name" value="menD"/>
    <property type="match status" value="1"/>
</dbReference>
<dbReference type="EC" id="2.2.1.9" evidence="6"/>
<accession>I7LCN9</accession>
<dbReference type="InterPro" id="IPR004433">
    <property type="entry name" value="MenaQ_synth_MenD"/>
</dbReference>
<dbReference type="OrthoDB" id="9791859at2"/>
<sequence length="546" mass="56067">MDTQPSPRLAAAVAERLAAACRDVVICPGSRNAPLSIALLNRRELRVHTRLDERSAAFLALGIARASRRPAAVVTTSGTAAANCLPAVAEAAHSHSPLVVVTADRPSRYVGTGASQTIEQDGIFSSFAATRSGEELAAGEIDLEVAGPVHVNVPLDVPLVAPEEPPAAGEASPAPRRPVAPAVDRGSVKLDLSRDTLVVAGDEAWDVEGLEDVPTIAEPSAPAPAEPVHPLAAGIFRRGSIGAGERSLTTRPEQLVVVGHPTLHRDVLALMADPGIDVTVLSRTGTVTDPEGNAARVATRVEAIGSPEKRWLALAREASSLAADAVREVLADQDGGLTGLHAAAILADGLAVGDGLFVAASNPVRDVSLAGLPFGGVDVYTPRGTAGIDGSVSQAIGVALARQTADPTATRAPRTLALIGDVAFLHDAGGLLSVVGSPEVEDLTIVVANDDGGGIFETLEVGAEPLRGPFERAFGTPHGADIGALCRAFGVDHELVDDAAALAAALDERAERPRGLNVVEVATDRASRRTQASRLHELVLGEGEGR</sequence>
<dbReference type="PIRSF" id="PIRSF004983">
    <property type="entry name" value="MenD"/>
    <property type="match status" value="1"/>
</dbReference>
<evidence type="ECO:0000313" key="10">
    <source>
        <dbReference type="EMBL" id="CCI84119.1"/>
    </source>
</evidence>
<evidence type="ECO:0000313" key="11">
    <source>
        <dbReference type="EMBL" id="EJZ81542.1"/>
    </source>
</evidence>
<dbReference type="Proteomes" id="UP000006078">
    <property type="component" value="Unassembled WGS sequence"/>
</dbReference>
<dbReference type="HOGENOM" id="CLU_006051_4_1_11"/>
<dbReference type="Proteomes" id="UP000011016">
    <property type="component" value="Unassembled WGS sequence"/>
</dbReference>
<dbReference type="HAMAP" id="MF_01659">
    <property type="entry name" value="MenD"/>
    <property type="match status" value="1"/>
</dbReference>
<dbReference type="EMBL" id="CAJZ01000209">
    <property type="protein sequence ID" value="CCI84119.1"/>
    <property type="molecule type" value="Genomic_DNA"/>
</dbReference>
<dbReference type="InterPro" id="IPR012001">
    <property type="entry name" value="Thiamin_PyroP_enz_TPP-bd_dom"/>
</dbReference>
<evidence type="ECO:0000313" key="13">
    <source>
        <dbReference type="Proteomes" id="UP000011016"/>
    </source>
</evidence>
<dbReference type="AlphaFoldDB" id="I7LCN9"/>
<dbReference type="GO" id="GO:0009234">
    <property type="term" value="P:menaquinone biosynthetic process"/>
    <property type="evidence" value="ECO:0007669"/>
    <property type="project" value="UniProtKB-UniRule"/>
</dbReference>
<dbReference type="GO" id="GO:0070204">
    <property type="term" value="F:2-succinyl-5-enolpyruvyl-6-hydroxy-3-cyclohexene-1-carboxylic-acid synthase activity"/>
    <property type="evidence" value="ECO:0007669"/>
    <property type="project" value="UniProtKB-UniRule"/>
</dbReference>
<comment type="function">
    <text evidence="6">Catalyzes the thiamine diphosphate-dependent decarboxylation of 2-oxoglutarate and the subsequent addition of the resulting succinic semialdehyde-thiamine pyrophosphate anion to isochorismate to yield 2-succinyl-5-enolpyruvyl-6-hydroxy-3-cyclohexene-1-carboxylate (SEPHCHC).</text>
</comment>
<gene>
    <name evidence="6 10" type="primary">menD</name>
    <name evidence="10" type="ORF">BN46_1403</name>
    <name evidence="11" type="ORF">HMPREF9719_01585</name>
</gene>
<keyword evidence="2 6" id="KW-0479">Metal-binding</keyword>
<dbReference type="Pfam" id="PF02775">
    <property type="entry name" value="TPP_enzyme_C"/>
    <property type="match status" value="1"/>
</dbReference>
<feature type="compositionally biased region" description="Low complexity" evidence="7">
    <location>
        <begin position="166"/>
        <end position="181"/>
    </location>
</feature>
<dbReference type="InterPro" id="IPR029061">
    <property type="entry name" value="THDP-binding"/>
</dbReference>
<comment type="similarity">
    <text evidence="6">Belongs to the TPP enzyme family. MenD subfamily.</text>
</comment>
<dbReference type="STRING" id="29321.AAV33_03315"/>
<feature type="domain" description="Thiamine pyrophosphate enzyme N-terminal TPP-binding" evidence="9">
    <location>
        <begin position="9"/>
        <end position="120"/>
    </location>
</feature>
<reference evidence="11 12" key="2">
    <citation type="submission" date="2012-08" db="EMBL/GenBank/DDBJ databases">
        <title>The Genome Sequence of Turicella otitidis ATCC 51513.</title>
        <authorList>
            <consortium name="The Broad Institute Genome Sequencing Platform"/>
            <person name="Earl A."/>
            <person name="Ward D."/>
            <person name="Feldgarden M."/>
            <person name="Gevers D."/>
            <person name="Huys G."/>
            <person name="Walker B."/>
            <person name="Young S.K."/>
            <person name="Zeng Q."/>
            <person name="Gargeya S."/>
            <person name="Fitzgerald M."/>
            <person name="Haas B."/>
            <person name="Abouelleil A."/>
            <person name="Alvarado L."/>
            <person name="Arachchi H.M."/>
            <person name="Berlin A.M."/>
            <person name="Chapman S.B."/>
            <person name="Goldberg J."/>
            <person name="Griggs A."/>
            <person name="Gujja S."/>
            <person name="Hansen M."/>
            <person name="Howarth C."/>
            <person name="Imamovic A."/>
            <person name="Larimer J."/>
            <person name="McCowen C."/>
            <person name="Montmayeur A."/>
            <person name="Murphy C."/>
            <person name="Neiman D."/>
            <person name="Pearson M."/>
            <person name="Priest M."/>
            <person name="Roberts A."/>
            <person name="Saif S."/>
            <person name="Shea T."/>
            <person name="Sisk P."/>
            <person name="Sykes S."/>
            <person name="Wortman J."/>
            <person name="Nusbaum C."/>
            <person name="Birren B."/>
        </authorList>
    </citation>
    <scope>NUCLEOTIDE SEQUENCE [LARGE SCALE GENOMIC DNA]</scope>
    <source>
        <strain evidence="11 12">ATCC 51513</strain>
    </source>
</reference>
<dbReference type="Gene3D" id="3.40.50.970">
    <property type="match status" value="2"/>
</dbReference>
<keyword evidence="6" id="KW-0474">Menaquinone biosynthesis</keyword>
<reference evidence="10 13" key="1">
    <citation type="journal article" date="2012" name="J. Bacteriol.">
        <title>Draft Genome Sequence of Turicella otitidis ATCC 51513, Isolated from Middle Ear Fluid from a Child with Otitis Media.</title>
        <authorList>
            <person name="Brinkrolf K."/>
            <person name="Schneider J."/>
            <person name="Knecht M."/>
            <person name="Ruckert C."/>
            <person name="Tauch A."/>
        </authorList>
    </citation>
    <scope>NUCLEOTIDE SEQUENCE [LARGE SCALE GENOMIC DNA]</scope>
    <source>
        <strain evidence="10 13">ATCC 51513</strain>
    </source>
</reference>
<comment type="cofactor">
    <cofactor evidence="6">
        <name>thiamine diphosphate</name>
        <dbReference type="ChEBI" id="CHEBI:58937"/>
    </cofactor>
    <text evidence="6">Binds 1 thiamine pyrophosphate per subunit.</text>
</comment>
<evidence type="ECO:0000256" key="1">
    <source>
        <dbReference type="ARBA" id="ARBA00022679"/>
    </source>
</evidence>
<dbReference type="eggNOG" id="COG1165">
    <property type="taxonomic scope" value="Bacteria"/>
</dbReference>
<evidence type="ECO:0000256" key="6">
    <source>
        <dbReference type="HAMAP-Rule" id="MF_01659"/>
    </source>
</evidence>
<dbReference type="GO" id="GO:0000287">
    <property type="term" value="F:magnesium ion binding"/>
    <property type="evidence" value="ECO:0007669"/>
    <property type="project" value="UniProtKB-UniRule"/>
</dbReference>
<dbReference type="UniPathway" id="UPA00079"/>
<proteinExistence type="inferred from homology"/>
<comment type="catalytic activity">
    <reaction evidence="6">
        <text>isochorismate + 2-oxoglutarate + H(+) = 5-enolpyruvoyl-6-hydroxy-2-succinyl-cyclohex-3-ene-1-carboxylate + CO2</text>
        <dbReference type="Rhea" id="RHEA:25593"/>
        <dbReference type="ChEBI" id="CHEBI:15378"/>
        <dbReference type="ChEBI" id="CHEBI:16526"/>
        <dbReference type="ChEBI" id="CHEBI:16810"/>
        <dbReference type="ChEBI" id="CHEBI:29780"/>
        <dbReference type="ChEBI" id="CHEBI:58818"/>
        <dbReference type="EC" id="2.2.1.9"/>
    </reaction>
</comment>
<evidence type="ECO:0000259" key="9">
    <source>
        <dbReference type="Pfam" id="PF02776"/>
    </source>
</evidence>
<dbReference type="Pfam" id="PF02776">
    <property type="entry name" value="TPP_enzyme_N"/>
    <property type="match status" value="1"/>
</dbReference>
<comment type="caution">
    <text evidence="10">The sequence shown here is derived from an EMBL/GenBank/DDBJ whole genome shotgun (WGS) entry which is preliminary data.</text>
</comment>
<evidence type="ECO:0000259" key="8">
    <source>
        <dbReference type="Pfam" id="PF02775"/>
    </source>
</evidence>
<evidence type="ECO:0000256" key="5">
    <source>
        <dbReference type="ARBA" id="ARBA00023211"/>
    </source>
</evidence>
<keyword evidence="5 6" id="KW-0464">Manganese</keyword>
<dbReference type="EMBL" id="AHAE01000074">
    <property type="protein sequence ID" value="EJZ81542.1"/>
    <property type="molecule type" value="Genomic_DNA"/>
</dbReference>
<comment type="pathway">
    <text evidence="6">Quinol/quinone metabolism; menaquinone biosynthesis.</text>
</comment>
<dbReference type="UniPathway" id="UPA01057">
    <property type="reaction ID" value="UER00164"/>
</dbReference>
<evidence type="ECO:0000256" key="3">
    <source>
        <dbReference type="ARBA" id="ARBA00022842"/>
    </source>
</evidence>
<dbReference type="SUPFAM" id="SSF52518">
    <property type="entry name" value="Thiamin diphosphate-binding fold (THDP-binding)"/>
    <property type="match status" value="2"/>
</dbReference>
<dbReference type="PANTHER" id="PTHR42916">
    <property type="entry name" value="2-SUCCINYL-5-ENOLPYRUVYL-6-HYDROXY-3-CYCLOHEXENE-1-CARBOXYLATE SYNTHASE"/>
    <property type="match status" value="1"/>
</dbReference>
<evidence type="ECO:0000313" key="12">
    <source>
        <dbReference type="Proteomes" id="UP000006078"/>
    </source>
</evidence>
<keyword evidence="3 6" id="KW-0460">Magnesium</keyword>
<keyword evidence="4 6" id="KW-0786">Thiamine pyrophosphate</keyword>
<evidence type="ECO:0000256" key="2">
    <source>
        <dbReference type="ARBA" id="ARBA00022723"/>
    </source>
</evidence>
<feature type="region of interest" description="Disordered" evidence="7">
    <location>
        <begin position="162"/>
        <end position="181"/>
    </location>
</feature>
<protein>
    <recommendedName>
        <fullName evidence="6">2-succinyl-5-enolpyruvyl-6-hydroxy-3-cyclohexene-1-carboxylate synthase</fullName>
        <shortName evidence="6">SEPHCHC synthase</shortName>
        <ecNumber evidence="6">2.2.1.9</ecNumber>
    </recommendedName>
    <alternativeName>
        <fullName evidence="6">Menaquinone biosynthesis protein MenD</fullName>
    </alternativeName>
</protein>
<dbReference type="RefSeq" id="WP_004601475.1">
    <property type="nucleotide sequence ID" value="NZ_HF541868.1"/>
</dbReference>
<dbReference type="CDD" id="cd02009">
    <property type="entry name" value="TPP_SHCHC_synthase"/>
    <property type="match status" value="1"/>
</dbReference>
<keyword evidence="12" id="KW-1185">Reference proteome</keyword>
<comment type="pathway">
    <text evidence="6">Quinol/quinone metabolism; 1,4-dihydroxy-2-naphthoate biosynthesis; 1,4-dihydroxy-2-naphthoate from chorismate: step 2/7.</text>
</comment>
<name>I7LCN9_9CORY</name>
<dbReference type="GO" id="GO:0030145">
    <property type="term" value="F:manganese ion binding"/>
    <property type="evidence" value="ECO:0007669"/>
    <property type="project" value="UniProtKB-UniRule"/>
</dbReference>
<dbReference type="PANTHER" id="PTHR42916:SF1">
    <property type="entry name" value="PROTEIN PHYLLO, CHLOROPLASTIC"/>
    <property type="match status" value="1"/>
</dbReference>
<dbReference type="CDD" id="cd07037">
    <property type="entry name" value="TPP_PYR_MenD"/>
    <property type="match status" value="1"/>
</dbReference>
<comment type="cofactor">
    <cofactor evidence="6">
        <name>Mg(2+)</name>
        <dbReference type="ChEBI" id="CHEBI:18420"/>
    </cofactor>
    <cofactor evidence="6">
        <name>Mn(2+)</name>
        <dbReference type="ChEBI" id="CHEBI:29035"/>
    </cofactor>
</comment>
<comment type="subunit">
    <text evidence="6">Homodimer.</text>
</comment>
<dbReference type="PATRIC" id="fig|883169.3.peg.1529"/>
<evidence type="ECO:0000256" key="4">
    <source>
        <dbReference type="ARBA" id="ARBA00023052"/>
    </source>
</evidence>
<dbReference type="InterPro" id="IPR011766">
    <property type="entry name" value="TPP_enzyme_TPP-bd"/>
</dbReference>
<organism evidence="10 13">
    <name type="scientific">Corynebacterium otitidis ATCC 51513</name>
    <dbReference type="NCBI Taxonomy" id="883169"/>
    <lineage>
        <taxon>Bacteria</taxon>
        <taxon>Bacillati</taxon>
        <taxon>Actinomycetota</taxon>
        <taxon>Actinomycetes</taxon>
        <taxon>Mycobacteriales</taxon>
        <taxon>Corynebacteriaceae</taxon>
        <taxon>Corynebacterium</taxon>
    </lineage>
</organism>
<dbReference type="GO" id="GO:0030976">
    <property type="term" value="F:thiamine pyrophosphate binding"/>
    <property type="evidence" value="ECO:0007669"/>
    <property type="project" value="UniProtKB-UniRule"/>
</dbReference>
<evidence type="ECO:0000256" key="7">
    <source>
        <dbReference type="SAM" id="MobiDB-lite"/>
    </source>
</evidence>
<keyword evidence="1 6" id="KW-0808">Transferase</keyword>